<protein>
    <recommendedName>
        <fullName evidence="1">Double jelly roll-like domain-containing protein</fullName>
    </recommendedName>
</protein>
<dbReference type="PANTHER" id="PTHR36159">
    <property type="entry name" value="PROTEIN CBG23766"/>
    <property type="match status" value="1"/>
</dbReference>
<evidence type="ECO:0000313" key="3">
    <source>
        <dbReference type="Proteomes" id="UP000078542"/>
    </source>
</evidence>
<dbReference type="OrthoDB" id="7658705at2759"/>
<keyword evidence="3" id="KW-1185">Reference proteome</keyword>
<organism evidence="2 3">
    <name type="scientific">Cyphomyrmex costatus</name>
    <dbReference type="NCBI Taxonomy" id="456900"/>
    <lineage>
        <taxon>Eukaryota</taxon>
        <taxon>Metazoa</taxon>
        <taxon>Ecdysozoa</taxon>
        <taxon>Arthropoda</taxon>
        <taxon>Hexapoda</taxon>
        <taxon>Insecta</taxon>
        <taxon>Pterygota</taxon>
        <taxon>Neoptera</taxon>
        <taxon>Endopterygota</taxon>
        <taxon>Hymenoptera</taxon>
        <taxon>Apocrita</taxon>
        <taxon>Aculeata</taxon>
        <taxon>Formicoidea</taxon>
        <taxon>Formicidae</taxon>
        <taxon>Myrmicinae</taxon>
        <taxon>Cyphomyrmex</taxon>
    </lineage>
</organism>
<dbReference type="Pfam" id="PF21738">
    <property type="entry name" value="DJR-like_dom"/>
    <property type="match status" value="1"/>
</dbReference>
<sequence length="411" mass="47323">MNRDILKIGGAAIFDDRIVKIETHTYNPYANTTFGYSDEIRIPIQHQDLYTLPCESLLYIEGKFIVRRKEGSTNEPPRLSNNCVAFMFDEIRYELDGVEIDRNRNVGITSTVKNYVSLTVDRSRTLENAGWQLTLGLDALLTSRSITEDFNFSVPLNILLGFCEDYKRIVINARHELVLIRARNDNNCVIASNADDYTLTLSKVQWKMPHVVLNDVNKLSLLRTLENGRYLSMGFRSWDLYEFPLLQSTTKHSWAVKTTSHLEKPRYVIFSLQTGKRNVLSKDTTHFDACALVNVKLFLNSDFFPYDDMNLDFERNKFAILYDMYAKFAKSYYGHETYEALLSVAQFVSAAPLVVIDCSRQNESVKSATVDIRIEFECRENIPSGTTAYCLIIHDRVIEYNPLTNVVRKII</sequence>
<proteinExistence type="predicted"/>
<dbReference type="AlphaFoldDB" id="A0A151ICK9"/>
<reference evidence="2 3" key="1">
    <citation type="submission" date="2016-03" db="EMBL/GenBank/DDBJ databases">
        <title>Cyphomyrmex costatus WGS genome.</title>
        <authorList>
            <person name="Nygaard S."/>
            <person name="Hu H."/>
            <person name="Boomsma J."/>
            <person name="Zhang G."/>
        </authorList>
    </citation>
    <scope>NUCLEOTIDE SEQUENCE [LARGE SCALE GENOMIC DNA]</scope>
    <source>
        <strain evidence="2">MS0001</strain>
        <tissue evidence="2">Whole body</tissue>
    </source>
</reference>
<dbReference type="InterPro" id="IPR049512">
    <property type="entry name" value="DJR-like_dom"/>
</dbReference>
<evidence type="ECO:0000313" key="2">
    <source>
        <dbReference type="EMBL" id="KYM97830.1"/>
    </source>
</evidence>
<evidence type="ECO:0000259" key="1">
    <source>
        <dbReference type="Pfam" id="PF21738"/>
    </source>
</evidence>
<accession>A0A151ICK9</accession>
<dbReference type="EMBL" id="KQ978037">
    <property type="protein sequence ID" value="KYM97830.1"/>
    <property type="molecule type" value="Genomic_DNA"/>
</dbReference>
<dbReference type="STRING" id="456900.A0A151ICK9"/>
<dbReference type="Proteomes" id="UP000078542">
    <property type="component" value="Unassembled WGS sequence"/>
</dbReference>
<name>A0A151ICK9_9HYME</name>
<dbReference type="KEGG" id="ccoa:108778120"/>
<feature type="domain" description="Double jelly roll-like" evidence="1">
    <location>
        <begin position="79"/>
        <end position="398"/>
    </location>
</feature>
<dbReference type="PANTHER" id="PTHR36159:SF1">
    <property type="entry name" value="RETROVIRUS-RELATED POL POLYPROTEIN FROM TRANSPOSON 412-LIKE PROTEIN"/>
    <property type="match status" value="1"/>
</dbReference>
<gene>
    <name evidence="2" type="ORF">ALC62_11484</name>
</gene>